<evidence type="ECO:0000313" key="2">
    <source>
        <dbReference type="Proteomes" id="UP001595698"/>
    </source>
</evidence>
<sequence length="225" mass="24561">MTITVTRPSALLHASGRDIKNLLGAVLPHLATDGPDAEELPDLTRLHVEIHAGELRLICSDRYTMAVTRTALTSATEDFALAIPGQDAKRLAEGLKGRADVTLSFEIDRLIVSEGDHRTVILGHDSDLQWRKVLARFLTPTATPADPILINADYLARLAPARRLDEGAPMAIRMHGEHKKAIVATLGEHFLALIMPILRTGEAPQPNPLDGWFDLLDEEPQDGAL</sequence>
<evidence type="ECO:0000313" key="1">
    <source>
        <dbReference type="EMBL" id="MFC3984934.1"/>
    </source>
</evidence>
<comment type="caution">
    <text evidence="1">The sequence shown here is derived from an EMBL/GenBank/DDBJ whole genome shotgun (WGS) entry which is preliminary data.</text>
</comment>
<dbReference type="Proteomes" id="UP001595698">
    <property type="component" value="Unassembled WGS sequence"/>
</dbReference>
<dbReference type="EMBL" id="JBHSBC010000039">
    <property type="protein sequence ID" value="MFC3984934.1"/>
    <property type="molecule type" value="Genomic_DNA"/>
</dbReference>
<name>A0ABV8FBG8_9ACTN</name>
<gene>
    <name evidence="1" type="ORF">ACFOYY_32740</name>
</gene>
<proteinExistence type="predicted"/>
<evidence type="ECO:0008006" key="3">
    <source>
        <dbReference type="Google" id="ProtNLM"/>
    </source>
</evidence>
<dbReference type="Gene3D" id="3.10.150.10">
    <property type="entry name" value="DNA Polymerase III, subunit A, domain 2"/>
    <property type="match status" value="1"/>
</dbReference>
<accession>A0ABV8FBG8</accession>
<dbReference type="RefSeq" id="WP_386194957.1">
    <property type="nucleotide sequence ID" value="NZ_JBHSBC010000039.1"/>
</dbReference>
<reference evidence="2" key="1">
    <citation type="journal article" date="2019" name="Int. J. Syst. Evol. Microbiol.">
        <title>The Global Catalogue of Microorganisms (GCM) 10K type strain sequencing project: providing services to taxonomists for standard genome sequencing and annotation.</title>
        <authorList>
            <consortium name="The Broad Institute Genomics Platform"/>
            <consortium name="The Broad Institute Genome Sequencing Center for Infectious Disease"/>
            <person name="Wu L."/>
            <person name="Ma J."/>
        </authorList>
    </citation>
    <scope>NUCLEOTIDE SEQUENCE [LARGE SCALE GENOMIC DNA]</scope>
    <source>
        <strain evidence="2">TBRC 7912</strain>
    </source>
</reference>
<keyword evidence="2" id="KW-1185">Reference proteome</keyword>
<organism evidence="1 2">
    <name type="scientific">Streptosporangium jomthongense</name>
    <dbReference type="NCBI Taxonomy" id="1193683"/>
    <lineage>
        <taxon>Bacteria</taxon>
        <taxon>Bacillati</taxon>
        <taxon>Actinomycetota</taxon>
        <taxon>Actinomycetes</taxon>
        <taxon>Streptosporangiales</taxon>
        <taxon>Streptosporangiaceae</taxon>
        <taxon>Streptosporangium</taxon>
    </lineage>
</organism>
<protein>
    <recommendedName>
        <fullName evidence="3">DNA polymerase III beta sliding clamp central domain-containing protein</fullName>
    </recommendedName>
</protein>